<evidence type="ECO:0000313" key="1">
    <source>
        <dbReference type="EMBL" id="PSN86628.1"/>
    </source>
</evidence>
<reference evidence="1 2" key="1">
    <citation type="submission" date="2017-04" db="EMBL/GenBank/DDBJ databases">
        <title>Novel microbial lineages endemic to geothermal iron-oxide mats fill important gaps in the evolutionary history of Archaea.</title>
        <authorList>
            <person name="Jay Z.J."/>
            <person name="Beam J.P."/>
            <person name="Dlakic M."/>
            <person name="Rusch D.B."/>
            <person name="Kozubal M.A."/>
            <person name="Inskeep W.P."/>
        </authorList>
    </citation>
    <scope>NUCLEOTIDE SEQUENCE [LARGE SCALE GENOMIC DNA]</scope>
    <source>
        <strain evidence="1">BE_D</strain>
    </source>
</reference>
<name>A0A2R6AJV7_9ARCH</name>
<protein>
    <submittedName>
        <fullName evidence="1">Uncharacterized protein</fullName>
    </submittedName>
</protein>
<gene>
    <name evidence="1" type="ORF">B9Q02_01310</name>
</gene>
<dbReference type="AlphaFoldDB" id="A0A2R6AJV7"/>
<organism evidence="1 2">
    <name type="scientific">Candidatus Marsarchaeota G1 archaeon BE_D</name>
    <dbReference type="NCBI Taxonomy" id="1978156"/>
    <lineage>
        <taxon>Archaea</taxon>
        <taxon>Candidatus Marsarchaeota</taxon>
        <taxon>Candidatus Marsarchaeota group 1</taxon>
    </lineage>
</organism>
<sequence length="114" mass="13130">MISRYTGFVHTRQALFLRPKEKKCSKLLEKSLSEALESVSKNGSLSSTFDLIVTSNKIAQIFKIWALVKRIRVLQDEFVETLFSYRWDNSCKIPENSVVFTITPISMKKSPEIL</sequence>
<comment type="caution">
    <text evidence="1">The sequence shown here is derived from an EMBL/GenBank/DDBJ whole genome shotgun (WGS) entry which is preliminary data.</text>
</comment>
<evidence type="ECO:0000313" key="2">
    <source>
        <dbReference type="Proteomes" id="UP000240569"/>
    </source>
</evidence>
<dbReference type="EMBL" id="NEXD01000003">
    <property type="protein sequence ID" value="PSN86628.1"/>
    <property type="molecule type" value="Genomic_DNA"/>
</dbReference>
<dbReference type="Proteomes" id="UP000240569">
    <property type="component" value="Unassembled WGS sequence"/>
</dbReference>
<accession>A0A2R6AJV7</accession>
<proteinExistence type="predicted"/>